<dbReference type="OrthoDB" id="565125at2"/>
<feature type="domain" description="Antitoxin Xre-like helix-turn-helix" evidence="2">
    <location>
        <begin position="8"/>
        <end position="68"/>
    </location>
</feature>
<dbReference type="InterPro" id="IPR024467">
    <property type="entry name" value="Xre/MbcA/ParS-like_toxin-bd"/>
</dbReference>
<dbReference type="RefSeq" id="WP_090484757.1">
    <property type="nucleotide sequence ID" value="NZ_FOUO01000006.1"/>
</dbReference>
<name>A0A1I4R5J7_ECTMO</name>
<keyword evidence="4" id="KW-1185">Reference proteome</keyword>
<organism evidence="3 4">
    <name type="scientific">Ectothiorhodospira mobilis</name>
    <dbReference type="NCBI Taxonomy" id="195064"/>
    <lineage>
        <taxon>Bacteria</taxon>
        <taxon>Pseudomonadati</taxon>
        <taxon>Pseudomonadota</taxon>
        <taxon>Gammaproteobacteria</taxon>
        <taxon>Chromatiales</taxon>
        <taxon>Ectothiorhodospiraceae</taxon>
        <taxon>Ectothiorhodospira</taxon>
    </lineage>
</organism>
<sequence length="123" mass="13322">MEATGKAVERRAVLTKAVLRAADCLGLNRSELAGIIGLSPSTLSGMDAGEYLLDENSKHWELAALLVRLYRGLDAIMAGDEHALRAWMQHPNDDLHDVPAKLVGNVSGLTHVVAYVDAHRARI</sequence>
<evidence type="ECO:0000259" key="2">
    <source>
        <dbReference type="Pfam" id="PF20432"/>
    </source>
</evidence>
<evidence type="ECO:0000259" key="1">
    <source>
        <dbReference type="Pfam" id="PF09722"/>
    </source>
</evidence>
<dbReference type="GO" id="GO:0003677">
    <property type="term" value="F:DNA binding"/>
    <property type="evidence" value="ECO:0007669"/>
    <property type="project" value="InterPro"/>
</dbReference>
<feature type="domain" description="Antitoxin Xre/MbcA/ParS-like toxin-binding" evidence="1">
    <location>
        <begin position="77"/>
        <end position="121"/>
    </location>
</feature>
<accession>A0A1I4R5J7</accession>
<reference evidence="3 4" key="1">
    <citation type="submission" date="2016-10" db="EMBL/GenBank/DDBJ databases">
        <authorList>
            <person name="de Groot N.N."/>
        </authorList>
    </citation>
    <scope>NUCLEOTIDE SEQUENCE [LARGE SCALE GENOMIC DNA]</scope>
    <source>
        <strain evidence="3 4">DSM 4180</strain>
    </source>
</reference>
<proteinExistence type="predicted"/>
<dbReference type="EMBL" id="FOUO01000006">
    <property type="protein sequence ID" value="SFM47246.1"/>
    <property type="molecule type" value="Genomic_DNA"/>
</dbReference>
<evidence type="ECO:0000313" key="3">
    <source>
        <dbReference type="EMBL" id="SFM47246.1"/>
    </source>
</evidence>
<dbReference type="STRING" id="195064.SAMN05421721_106150"/>
<dbReference type="InterPro" id="IPR046847">
    <property type="entry name" value="Xre-like_HTH"/>
</dbReference>
<protein>
    <submittedName>
        <fullName evidence="3">Uncharacterized protein</fullName>
    </submittedName>
</protein>
<evidence type="ECO:0000313" key="4">
    <source>
        <dbReference type="Proteomes" id="UP000199556"/>
    </source>
</evidence>
<gene>
    <name evidence="3" type="ORF">SAMN05421721_106150</name>
</gene>
<dbReference type="AlphaFoldDB" id="A0A1I4R5J7"/>
<dbReference type="Proteomes" id="UP000199556">
    <property type="component" value="Unassembled WGS sequence"/>
</dbReference>
<dbReference type="Pfam" id="PF20432">
    <property type="entry name" value="Xre-like-HTH"/>
    <property type="match status" value="1"/>
</dbReference>
<dbReference type="Pfam" id="PF09722">
    <property type="entry name" value="Xre_MbcA_ParS_C"/>
    <property type="match status" value="1"/>
</dbReference>